<dbReference type="AlphaFoldDB" id="A0A062U8R6"/>
<dbReference type="Proteomes" id="UP000027037">
    <property type="component" value="Unassembled WGS sequence"/>
</dbReference>
<reference evidence="1 2" key="1">
    <citation type="journal article" date="2014" name="Antonie Van Leeuwenhoek">
        <title>Hyphomonas beringensis sp. nov. and Hyphomonas chukchiensis sp. nov., isolated from surface seawater of the Bering Sea and Chukchi Sea.</title>
        <authorList>
            <person name="Li C."/>
            <person name="Lai Q."/>
            <person name="Li G."/>
            <person name="Dong C."/>
            <person name="Wang J."/>
            <person name="Liao Y."/>
            <person name="Shao Z."/>
        </authorList>
    </citation>
    <scope>NUCLEOTIDE SEQUENCE [LARGE SCALE GENOMIC DNA]</scope>
    <source>
        <strain evidence="1 2">25B14_1</strain>
    </source>
</reference>
<proteinExistence type="predicted"/>
<evidence type="ECO:0000313" key="1">
    <source>
        <dbReference type="EMBL" id="KCZ54133.1"/>
    </source>
</evidence>
<name>A0A062U8R6_9PROT</name>
<organism evidence="1 2">
    <name type="scientific">Hyphomonas beringensis</name>
    <dbReference type="NCBI Taxonomy" id="1280946"/>
    <lineage>
        <taxon>Bacteria</taxon>
        <taxon>Pseudomonadati</taxon>
        <taxon>Pseudomonadota</taxon>
        <taxon>Alphaproteobacteria</taxon>
        <taxon>Hyphomonadales</taxon>
        <taxon>Hyphomonadaceae</taxon>
        <taxon>Hyphomonas</taxon>
    </lineage>
</organism>
<protein>
    <submittedName>
        <fullName evidence="1">Uncharacterized protein</fullName>
    </submittedName>
</protein>
<gene>
    <name evidence="1" type="ORF">HY29_15435</name>
</gene>
<sequence length="46" mass="4968">MAWGGIRRIGGAEGLGTVPSHLPAQALAGERGELYRGIMEQSHHIW</sequence>
<keyword evidence="2" id="KW-1185">Reference proteome</keyword>
<evidence type="ECO:0000313" key="2">
    <source>
        <dbReference type="Proteomes" id="UP000027037"/>
    </source>
</evidence>
<comment type="caution">
    <text evidence="1">The sequence shown here is derived from an EMBL/GenBank/DDBJ whole genome shotgun (WGS) entry which is preliminary data.</text>
</comment>
<dbReference type="EMBL" id="AWFF01000042">
    <property type="protein sequence ID" value="KCZ54133.1"/>
    <property type="molecule type" value="Genomic_DNA"/>
</dbReference>
<accession>A0A062U8R6</accession>